<dbReference type="AlphaFoldDB" id="A0A840V785"/>
<evidence type="ECO:0000313" key="2">
    <source>
        <dbReference type="Proteomes" id="UP000557717"/>
    </source>
</evidence>
<comment type="caution">
    <text evidence="1">The sequence shown here is derived from an EMBL/GenBank/DDBJ whole genome shotgun (WGS) entry which is preliminary data.</text>
</comment>
<reference evidence="1 2" key="1">
    <citation type="submission" date="2020-08" db="EMBL/GenBank/DDBJ databases">
        <title>Genomic Encyclopedia of Type Strains, Phase IV (KMG-IV): sequencing the most valuable type-strain genomes for metagenomic binning, comparative biology and taxonomic classification.</title>
        <authorList>
            <person name="Goeker M."/>
        </authorList>
    </citation>
    <scope>NUCLEOTIDE SEQUENCE [LARGE SCALE GENOMIC DNA]</scope>
    <source>
        <strain evidence="1 2">YC6886</strain>
    </source>
</reference>
<organism evidence="1 2">
    <name type="scientific">Haloferula luteola</name>
    <dbReference type="NCBI Taxonomy" id="595692"/>
    <lineage>
        <taxon>Bacteria</taxon>
        <taxon>Pseudomonadati</taxon>
        <taxon>Verrucomicrobiota</taxon>
        <taxon>Verrucomicrobiia</taxon>
        <taxon>Verrucomicrobiales</taxon>
        <taxon>Verrucomicrobiaceae</taxon>
        <taxon>Haloferula</taxon>
    </lineage>
</organism>
<sequence>MKIKLFFVTLATLSVASCEENAHPCKFTVKVVDDQEMPVSNATVGVSTFLKWEPGQGFGEDIYDTEKSLSDLTGEASFSFQSKTGKIGIGVDAGDDYYRSNWPHYKFKQVVSGRWIPENPTIPYVLKRKRDPIPLYAKTYIINHTTIPKKNEKCGYDLEKGDWIAPHGKGVTPDIVFNLEVNRDNGVYDNDCTLKVAFSNEGDGLISSPKPLNEGSELRLDYLAPEKGYKPTLSMTASTDLADKVRHDGFERTRNYYLRVRTKLDEDGELIRANYAKVHGDFEFWYTGDMRFTYYFNPTPNDRNLEFDPSKNLFQNLEDAMRVSDP</sequence>
<dbReference type="Proteomes" id="UP000557717">
    <property type="component" value="Unassembled WGS sequence"/>
</dbReference>
<dbReference type="EMBL" id="JACHFD010000029">
    <property type="protein sequence ID" value="MBB5353563.1"/>
    <property type="molecule type" value="Genomic_DNA"/>
</dbReference>
<proteinExistence type="predicted"/>
<protein>
    <submittedName>
        <fullName evidence="1">Uncharacterized protein</fullName>
    </submittedName>
</protein>
<name>A0A840V785_9BACT</name>
<evidence type="ECO:0000313" key="1">
    <source>
        <dbReference type="EMBL" id="MBB5353563.1"/>
    </source>
</evidence>
<keyword evidence="2" id="KW-1185">Reference proteome</keyword>
<dbReference type="PROSITE" id="PS51257">
    <property type="entry name" value="PROKAR_LIPOPROTEIN"/>
    <property type="match status" value="1"/>
</dbReference>
<accession>A0A840V785</accession>
<dbReference type="RefSeq" id="WP_184021621.1">
    <property type="nucleotide sequence ID" value="NZ_JACHFD010000029.1"/>
</dbReference>
<gene>
    <name evidence="1" type="ORF">HNR46_003824</name>
</gene>